<dbReference type="InterPro" id="IPR036388">
    <property type="entry name" value="WH-like_DNA-bd_sf"/>
</dbReference>
<dbReference type="SUPFAM" id="SSF88946">
    <property type="entry name" value="Sigma2 domain of RNA polymerase sigma factors"/>
    <property type="match status" value="1"/>
</dbReference>
<dbReference type="AlphaFoldDB" id="A0A840ECD4"/>
<dbReference type="InterPro" id="IPR039425">
    <property type="entry name" value="RNA_pol_sigma-70-like"/>
</dbReference>
<evidence type="ECO:0000259" key="6">
    <source>
        <dbReference type="Pfam" id="PF04542"/>
    </source>
</evidence>
<evidence type="ECO:0000256" key="4">
    <source>
        <dbReference type="ARBA" id="ARBA00023125"/>
    </source>
</evidence>
<dbReference type="CDD" id="cd06171">
    <property type="entry name" value="Sigma70_r4"/>
    <property type="match status" value="1"/>
</dbReference>
<organism evidence="8 9">
    <name type="scientific">Neolewinella aquimaris</name>
    <dbReference type="NCBI Taxonomy" id="1835722"/>
    <lineage>
        <taxon>Bacteria</taxon>
        <taxon>Pseudomonadati</taxon>
        <taxon>Bacteroidota</taxon>
        <taxon>Saprospiria</taxon>
        <taxon>Saprospirales</taxon>
        <taxon>Lewinellaceae</taxon>
        <taxon>Neolewinella</taxon>
    </lineage>
</organism>
<name>A0A840ECD4_9BACT</name>
<accession>A0A840ECD4</accession>
<evidence type="ECO:0000313" key="9">
    <source>
        <dbReference type="Proteomes" id="UP000576209"/>
    </source>
</evidence>
<dbReference type="InterPro" id="IPR013249">
    <property type="entry name" value="RNA_pol_sigma70_r4_t2"/>
</dbReference>
<dbReference type="RefSeq" id="WP_183495882.1">
    <property type="nucleotide sequence ID" value="NZ_JACIFF010000005.1"/>
</dbReference>
<protein>
    <submittedName>
        <fullName evidence="8">RNA polymerase sigma-70 factor (ECF subfamily)</fullName>
    </submittedName>
</protein>
<gene>
    <name evidence="8" type="ORF">GGR28_002273</name>
</gene>
<evidence type="ECO:0000256" key="5">
    <source>
        <dbReference type="ARBA" id="ARBA00023163"/>
    </source>
</evidence>
<dbReference type="InterPro" id="IPR014284">
    <property type="entry name" value="RNA_pol_sigma-70_dom"/>
</dbReference>
<evidence type="ECO:0000313" key="8">
    <source>
        <dbReference type="EMBL" id="MBB4079648.1"/>
    </source>
</evidence>
<keyword evidence="2" id="KW-0805">Transcription regulation</keyword>
<dbReference type="GO" id="GO:0003677">
    <property type="term" value="F:DNA binding"/>
    <property type="evidence" value="ECO:0007669"/>
    <property type="project" value="UniProtKB-KW"/>
</dbReference>
<dbReference type="GO" id="GO:0006352">
    <property type="term" value="P:DNA-templated transcription initiation"/>
    <property type="evidence" value="ECO:0007669"/>
    <property type="project" value="InterPro"/>
</dbReference>
<evidence type="ECO:0000256" key="2">
    <source>
        <dbReference type="ARBA" id="ARBA00023015"/>
    </source>
</evidence>
<dbReference type="Gene3D" id="1.10.1740.10">
    <property type="match status" value="1"/>
</dbReference>
<comment type="similarity">
    <text evidence="1">Belongs to the sigma-70 factor family. ECF subfamily.</text>
</comment>
<dbReference type="InterPro" id="IPR007627">
    <property type="entry name" value="RNA_pol_sigma70_r2"/>
</dbReference>
<keyword evidence="3" id="KW-0731">Sigma factor</keyword>
<keyword evidence="9" id="KW-1185">Reference proteome</keyword>
<dbReference type="PANTHER" id="PTHR43133:SF8">
    <property type="entry name" value="RNA POLYMERASE SIGMA FACTOR HI_1459-RELATED"/>
    <property type="match status" value="1"/>
</dbReference>
<dbReference type="Proteomes" id="UP000576209">
    <property type="component" value="Unassembled WGS sequence"/>
</dbReference>
<keyword evidence="4" id="KW-0238">DNA-binding</keyword>
<keyword evidence="5" id="KW-0804">Transcription</keyword>
<comment type="caution">
    <text evidence="8">The sequence shown here is derived from an EMBL/GenBank/DDBJ whole genome shotgun (WGS) entry which is preliminary data.</text>
</comment>
<dbReference type="GO" id="GO:0016987">
    <property type="term" value="F:sigma factor activity"/>
    <property type="evidence" value="ECO:0007669"/>
    <property type="project" value="UniProtKB-KW"/>
</dbReference>
<evidence type="ECO:0000256" key="3">
    <source>
        <dbReference type="ARBA" id="ARBA00023082"/>
    </source>
</evidence>
<proteinExistence type="inferred from homology"/>
<dbReference type="PANTHER" id="PTHR43133">
    <property type="entry name" value="RNA POLYMERASE ECF-TYPE SIGMA FACTO"/>
    <property type="match status" value="1"/>
</dbReference>
<feature type="domain" description="RNA polymerase sigma-70 region 2" evidence="6">
    <location>
        <begin position="23"/>
        <end position="91"/>
    </location>
</feature>
<dbReference type="EMBL" id="JACIFF010000005">
    <property type="protein sequence ID" value="MBB4079648.1"/>
    <property type="molecule type" value="Genomic_DNA"/>
</dbReference>
<feature type="domain" description="RNA polymerase sigma factor 70 region 4 type 2" evidence="7">
    <location>
        <begin position="115"/>
        <end position="164"/>
    </location>
</feature>
<dbReference type="InterPro" id="IPR013325">
    <property type="entry name" value="RNA_pol_sigma_r2"/>
</dbReference>
<dbReference type="Gene3D" id="1.10.10.10">
    <property type="entry name" value="Winged helix-like DNA-binding domain superfamily/Winged helix DNA-binding domain"/>
    <property type="match status" value="1"/>
</dbReference>
<reference evidence="8 9" key="1">
    <citation type="submission" date="2020-08" db="EMBL/GenBank/DDBJ databases">
        <title>Genomic Encyclopedia of Type Strains, Phase IV (KMG-IV): sequencing the most valuable type-strain genomes for metagenomic binning, comparative biology and taxonomic classification.</title>
        <authorList>
            <person name="Goeker M."/>
        </authorList>
    </citation>
    <scope>NUCLEOTIDE SEQUENCE [LARGE SCALE GENOMIC DNA]</scope>
    <source>
        <strain evidence="8 9">DSM 105137</strain>
    </source>
</reference>
<sequence length="174" mass="20211">MTLTDETLMEQVADNRLGSLAPLYERYKSPLLGFLLNRTNGDRATAEDLLHTTFERIIKYRTSWKPGQNFKTWAFTIARNAHRDRCRLEGRMPLNENFDFGDLPLPTEEAPTDCRTALAALPENYRVVVELAWQRNMKYADIARVLDTTEANIKVRMHRACKQLRANYHNANRP</sequence>
<dbReference type="SUPFAM" id="SSF88659">
    <property type="entry name" value="Sigma3 and sigma4 domains of RNA polymerase sigma factors"/>
    <property type="match status" value="1"/>
</dbReference>
<dbReference type="Pfam" id="PF08281">
    <property type="entry name" value="Sigma70_r4_2"/>
    <property type="match status" value="1"/>
</dbReference>
<dbReference type="Pfam" id="PF04542">
    <property type="entry name" value="Sigma70_r2"/>
    <property type="match status" value="1"/>
</dbReference>
<evidence type="ECO:0000256" key="1">
    <source>
        <dbReference type="ARBA" id="ARBA00010641"/>
    </source>
</evidence>
<dbReference type="InterPro" id="IPR013324">
    <property type="entry name" value="RNA_pol_sigma_r3/r4-like"/>
</dbReference>
<evidence type="ECO:0000259" key="7">
    <source>
        <dbReference type="Pfam" id="PF08281"/>
    </source>
</evidence>
<dbReference type="NCBIfam" id="TIGR02937">
    <property type="entry name" value="sigma70-ECF"/>
    <property type="match status" value="1"/>
</dbReference>